<feature type="transmembrane region" description="Helical" evidence="1">
    <location>
        <begin position="64"/>
        <end position="82"/>
    </location>
</feature>
<protein>
    <submittedName>
        <fullName evidence="3">CIC11C00000004065</fullName>
    </submittedName>
</protein>
<reference evidence="3 4" key="1">
    <citation type="submission" date="2016-10" db="EMBL/GenBank/DDBJ databases">
        <authorList>
            <person name="de Groot N.N."/>
        </authorList>
    </citation>
    <scope>NUCLEOTIDE SEQUENCE [LARGE SCALE GENOMIC DNA]</scope>
    <source>
        <strain evidence="3 4">PYCC 4715</strain>
    </source>
</reference>
<accession>A0A1L0C3E2</accession>
<dbReference type="PANTHER" id="PTHR31104">
    <property type="entry name" value="PEPTIDE-N4-(N-ACETYL-BETA-GLUCOSAMINYL)ASPARAGINE AMIDASE A PROTEIN"/>
    <property type="match status" value="1"/>
</dbReference>
<keyword evidence="1" id="KW-0812">Transmembrane</keyword>
<proteinExistence type="predicted"/>
<feature type="domain" description="Peptide N-acetyl-beta-D-glucosaminyl asparaginase amidase A N-terminal" evidence="2">
    <location>
        <begin position="130"/>
        <end position="472"/>
    </location>
</feature>
<name>A0A1L0C3E2_9ASCO</name>
<dbReference type="InterPro" id="IPR021102">
    <property type="entry name" value="PNGase_A"/>
</dbReference>
<dbReference type="Pfam" id="PF12222">
    <property type="entry name" value="PNGaseA"/>
    <property type="match status" value="1"/>
</dbReference>
<evidence type="ECO:0000256" key="1">
    <source>
        <dbReference type="SAM" id="Phobius"/>
    </source>
</evidence>
<evidence type="ECO:0000313" key="4">
    <source>
        <dbReference type="Proteomes" id="UP000182259"/>
    </source>
</evidence>
<dbReference type="AlphaFoldDB" id="A0A1L0C3E2"/>
<sequence length="703" mass="78150">MSKHLAKDSSVWNKIMYGRSRVPSPVLPVSSGEKGLKNDEVFIEFEDKERNSPTDKSPSKRKQYVDFVLAFIIGVYVFWKFSAIDHRGCLNMATIELVAGSASRYGGFVDSGSYSDQSKGAKEVLSVAYPLNPKKRYGEPVHSEVLVNHTFDSWGHPNLVAFKPPKTPFTNVVLTLKTTVNGIQYDRLAHLYVGGAEIWRTSTIEPGSREVFSEFKKDVSSYASLFQKKTDILFQLDNIVSDWLTGRFHIELTADFYESKHVSTDSEEGSIADQYLVFDVRKPASKVYPLVDKEDPRSPPIEYLPTDTFVFKLPEVSKNTTRLKLAAFVSGNGNEEFWYSNVLDRFTDRFQKDGTILLGHGPTRFLNVYVDGQKIASQAPQPFIFTGGYSPSLWNPVVAIDAFDLPSVDIDVTGLLPLLWESGEHELTITVDNGLDEIEGGSSGIGHDWIASANLLTYESNDVVGSSGKILHIGERSKGNSIGVAPPYTGTLLQVVNAIFQEQLTSEIVLKLRDGTTLNTTVSTFTKGEISNVQQYSHLGNSARIVHVGHSSKSFLLTDNLNEGDIVHQTNVSLSYPLVISLSETPAEDGVDLDFKIVNSKLITLDINDNRIMAETIAQNGTSLFHIRPNGNHGNGALTTKLKFQVTGTSGDFKFKRRVESEDGEILSDEEKYEEIDEDDWKEISQEIKHMSRIHTGCGRHSH</sequence>
<evidence type="ECO:0000259" key="2">
    <source>
        <dbReference type="Pfam" id="PF12222"/>
    </source>
</evidence>
<keyword evidence="1" id="KW-0472">Membrane</keyword>
<keyword evidence="1" id="KW-1133">Transmembrane helix</keyword>
<dbReference type="EMBL" id="LT635769">
    <property type="protein sequence ID" value="SGZ58027.1"/>
    <property type="molecule type" value="Genomic_DNA"/>
</dbReference>
<gene>
    <name evidence="3" type="ORF">SAMEA4029009_CIC11G00000004065</name>
</gene>
<evidence type="ECO:0000313" key="3">
    <source>
        <dbReference type="EMBL" id="SGZ58027.1"/>
    </source>
</evidence>
<organism evidence="3 4">
    <name type="scientific">Sungouiella intermedia</name>
    <dbReference type="NCBI Taxonomy" id="45354"/>
    <lineage>
        <taxon>Eukaryota</taxon>
        <taxon>Fungi</taxon>
        <taxon>Dikarya</taxon>
        <taxon>Ascomycota</taxon>
        <taxon>Saccharomycotina</taxon>
        <taxon>Pichiomycetes</taxon>
        <taxon>Metschnikowiaceae</taxon>
        <taxon>Sungouiella</taxon>
    </lineage>
</organism>
<dbReference type="Proteomes" id="UP000182259">
    <property type="component" value="Chromosome VI"/>
</dbReference>
<dbReference type="InterPro" id="IPR056948">
    <property type="entry name" value="PNGaseA_N"/>
</dbReference>